<proteinExistence type="inferred from homology"/>
<dbReference type="AlphaFoldDB" id="A0A2N3V9F2"/>
<dbReference type="Gene3D" id="3.90.1300.10">
    <property type="entry name" value="Amidase signature (AS) domain"/>
    <property type="match status" value="1"/>
</dbReference>
<accession>A0A2N3V9F2</accession>
<evidence type="ECO:0000313" key="7">
    <source>
        <dbReference type="Proteomes" id="UP000233766"/>
    </source>
</evidence>
<evidence type="ECO:0000256" key="3">
    <source>
        <dbReference type="ARBA" id="ARBA00012922"/>
    </source>
</evidence>
<dbReference type="EC" id="3.5.1.4" evidence="3"/>
<feature type="compositionally biased region" description="Basic and acidic residues" evidence="4">
    <location>
        <begin position="7"/>
        <end position="17"/>
    </location>
</feature>
<name>A0A2N3V9F2_9NOCA</name>
<organism evidence="6 7">
    <name type="scientific">Nocardia fluminea</name>
    <dbReference type="NCBI Taxonomy" id="134984"/>
    <lineage>
        <taxon>Bacteria</taxon>
        <taxon>Bacillati</taxon>
        <taxon>Actinomycetota</taxon>
        <taxon>Actinomycetes</taxon>
        <taxon>Mycobacteriales</taxon>
        <taxon>Nocardiaceae</taxon>
        <taxon>Nocardia</taxon>
    </lineage>
</organism>
<dbReference type="Proteomes" id="UP000233766">
    <property type="component" value="Unassembled WGS sequence"/>
</dbReference>
<dbReference type="GO" id="GO:0004040">
    <property type="term" value="F:amidase activity"/>
    <property type="evidence" value="ECO:0007669"/>
    <property type="project" value="UniProtKB-EC"/>
</dbReference>
<gene>
    <name evidence="6" type="ORF">ATK86_2625</name>
</gene>
<protein>
    <recommendedName>
        <fullName evidence="3">amidase</fullName>
        <ecNumber evidence="3">3.5.1.4</ecNumber>
    </recommendedName>
</protein>
<dbReference type="EMBL" id="PJMW01000002">
    <property type="protein sequence ID" value="PKV78262.1"/>
    <property type="molecule type" value="Genomic_DNA"/>
</dbReference>
<dbReference type="PANTHER" id="PTHR11895">
    <property type="entry name" value="TRANSAMIDASE"/>
    <property type="match status" value="1"/>
</dbReference>
<dbReference type="InterPro" id="IPR023631">
    <property type="entry name" value="Amidase_dom"/>
</dbReference>
<comment type="similarity">
    <text evidence="2">Belongs to the amidase family.</text>
</comment>
<evidence type="ECO:0000256" key="2">
    <source>
        <dbReference type="ARBA" id="ARBA00009199"/>
    </source>
</evidence>
<sequence>MITCASRADHPNFDDHATGANPQMNEDLTAVAWESVDDDGVTDAEVTMDSSRPPADEYPIGGPAAALAARVRAGTITPADVTADALARIASENRKINAFTVVRAERARAEARELAARQDLDELPLAGVPVAVKQNIAVTGESTLAGSAATSTEPASADHPVVARLRAAGAIVVGLTAMPELGLWASTDSPGCVTRNPRDVGRSTGGSSGGAAAAVAAGLVPIAHGNDGLGSIRVPAAACGVFGIKPGRHVVPAQIGADSWAGLAENGVLATTVSDAALALSVLAGRSDLAELRKPQRLRIGLAVAPPSRVVRMDRHWTAAARTAGARAAVAGHEVQPVELPYGDAALLMLLRWPSAGLADADALADPELLQQRTKRHLAIGRVIRRLGLVRPSQIDRTEARLLEFFEDFDVVITPTLAAPPPKARQWSGRGWFANVVSSVRYAPFTGLWNLLGWPAASLPMGIHPEAHTPLAAQLIGPPGSEATLLGLAAQLELSN</sequence>
<comment type="caution">
    <text evidence="6">The sequence shown here is derived from an EMBL/GenBank/DDBJ whole genome shotgun (WGS) entry which is preliminary data.</text>
</comment>
<feature type="region of interest" description="Disordered" evidence="4">
    <location>
        <begin position="1"/>
        <end position="22"/>
    </location>
</feature>
<keyword evidence="7" id="KW-1185">Reference proteome</keyword>
<dbReference type="InterPro" id="IPR036928">
    <property type="entry name" value="AS_sf"/>
</dbReference>
<dbReference type="Pfam" id="PF01425">
    <property type="entry name" value="Amidase"/>
    <property type="match status" value="1"/>
</dbReference>
<reference evidence="6 7" key="1">
    <citation type="submission" date="2017-12" db="EMBL/GenBank/DDBJ databases">
        <title>Sequencing the genomes of 1000 Actinobacteria strains.</title>
        <authorList>
            <person name="Klenk H.-P."/>
        </authorList>
    </citation>
    <scope>NUCLEOTIDE SEQUENCE [LARGE SCALE GENOMIC DNA]</scope>
    <source>
        <strain evidence="6 7">DSM 44489</strain>
    </source>
</reference>
<dbReference type="InterPro" id="IPR000120">
    <property type="entry name" value="Amidase"/>
</dbReference>
<evidence type="ECO:0000313" key="6">
    <source>
        <dbReference type="EMBL" id="PKV78262.1"/>
    </source>
</evidence>
<dbReference type="SUPFAM" id="SSF75304">
    <property type="entry name" value="Amidase signature (AS) enzymes"/>
    <property type="match status" value="1"/>
</dbReference>
<evidence type="ECO:0000256" key="1">
    <source>
        <dbReference type="ARBA" id="ARBA00001311"/>
    </source>
</evidence>
<feature type="domain" description="Amidase" evidence="5">
    <location>
        <begin position="80"/>
        <end position="486"/>
    </location>
</feature>
<evidence type="ECO:0000256" key="4">
    <source>
        <dbReference type="SAM" id="MobiDB-lite"/>
    </source>
</evidence>
<dbReference type="PANTHER" id="PTHR11895:SF7">
    <property type="entry name" value="GLUTAMYL-TRNA(GLN) AMIDOTRANSFERASE SUBUNIT A, MITOCHONDRIAL"/>
    <property type="match status" value="1"/>
</dbReference>
<comment type="catalytic activity">
    <reaction evidence="1">
        <text>a monocarboxylic acid amide + H2O = a monocarboxylate + NH4(+)</text>
        <dbReference type="Rhea" id="RHEA:12020"/>
        <dbReference type="ChEBI" id="CHEBI:15377"/>
        <dbReference type="ChEBI" id="CHEBI:28938"/>
        <dbReference type="ChEBI" id="CHEBI:35757"/>
        <dbReference type="ChEBI" id="CHEBI:83628"/>
        <dbReference type="EC" id="3.5.1.4"/>
    </reaction>
</comment>
<evidence type="ECO:0000259" key="5">
    <source>
        <dbReference type="Pfam" id="PF01425"/>
    </source>
</evidence>